<dbReference type="PANTHER" id="PTHR43280">
    <property type="entry name" value="ARAC-FAMILY TRANSCRIPTIONAL REGULATOR"/>
    <property type="match status" value="1"/>
</dbReference>
<dbReference type="InterPro" id="IPR014710">
    <property type="entry name" value="RmlC-like_jellyroll"/>
</dbReference>
<dbReference type="InterPro" id="IPR020449">
    <property type="entry name" value="Tscrpt_reg_AraC-type_HTH"/>
</dbReference>
<dbReference type="InterPro" id="IPR018060">
    <property type="entry name" value="HTH_AraC"/>
</dbReference>
<gene>
    <name evidence="5" type="ORF">IAA45_07135</name>
</gene>
<reference evidence="5" key="1">
    <citation type="journal article" date="2021" name="PeerJ">
        <title>Extensive microbial diversity within the chicken gut microbiome revealed by metagenomics and culture.</title>
        <authorList>
            <person name="Gilroy R."/>
            <person name="Ravi A."/>
            <person name="Getino M."/>
            <person name="Pursley I."/>
            <person name="Horton D.L."/>
            <person name="Alikhan N.F."/>
            <person name="Baker D."/>
            <person name="Gharbi K."/>
            <person name="Hall N."/>
            <person name="Watson M."/>
            <person name="Adriaenssens E.M."/>
            <person name="Foster-Nyarko E."/>
            <person name="Jarju S."/>
            <person name="Secka A."/>
            <person name="Antonio M."/>
            <person name="Oren A."/>
            <person name="Chaudhuri R.R."/>
            <person name="La Ragione R."/>
            <person name="Hildebrand F."/>
            <person name="Pallen M.J."/>
        </authorList>
    </citation>
    <scope>NUCLEOTIDE SEQUENCE</scope>
    <source>
        <strain evidence="5">ChiSjej1B19-8411</strain>
    </source>
</reference>
<dbReference type="InterPro" id="IPR037923">
    <property type="entry name" value="HTH-like"/>
</dbReference>
<dbReference type="AlphaFoldDB" id="A0A9D2B3V8"/>
<comment type="caution">
    <text evidence="5">The sequence shown here is derived from an EMBL/GenBank/DDBJ whole genome shotgun (WGS) entry which is preliminary data.</text>
</comment>
<keyword evidence="1" id="KW-0805">Transcription regulation</keyword>
<accession>A0A9D2B3V8</accession>
<keyword evidence="3" id="KW-0804">Transcription</keyword>
<dbReference type="SUPFAM" id="SSF46689">
    <property type="entry name" value="Homeodomain-like"/>
    <property type="match status" value="2"/>
</dbReference>
<evidence type="ECO:0000259" key="4">
    <source>
        <dbReference type="PROSITE" id="PS01124"/>
    </source>
</evidence>
<reference evidence="5" key="2">
    <citation type="submission" date="2021-04" db="EMBL/GenBank/DDBJ databases">
        <authorList>
            <person name="Gilroy R."/>
        </authorList>
    </citation>
    <scope>NUCLEOTIDE SEQUENCE</scope>
    <source>
        <strain evidence="5">ChiSjej1B19-8411</strain>
    </source>
</reference>
<dbReference type="InterPro" id="IPR009057">
    <property type="entry name" value="Homeodomain-like_sf"/>
</dbReference>
<dbReference type="Pfam" id="PF02311">
    <property type="entry name" value="AraC_binding"/>
    <property type="match status" value="1"/>
</dbReference>
<dbReference type="PROSITE" id="PS01124">
    <property type="entry name" value="HTH_ARAC_FAMILY_2"/>
    <property type="match status" value="1"/>
</dbReference>
<evidence type="ECO:0000313" key="6">
    <source>
        <dbReference type="Proteomes" id="UP000886817"/>
    </source>
</evidence>
<dbReference type="Pfam" id="PF12833">
    <property type="entry name" value="HTH_18"/>
    <property type="match status" value="1"/>
</dbReference>
<evidence type="ECO:0000313" key="5">
    <source>
        <dbReference type="EMBL" id="HIX59469.1"/>
    </source>
</evidence>
<dbReference type="Gene3D" id="2.60.120.10">
    <property type="entry name" value="Jelly Rolls"/>
    <property type="match status" value="1"/>
</dbReference>
<dbReference type="InterPro" id="IPR003313">
    <property type="entry name" value="AraC-bd"/>
</dbReference>
<dbReference type="Proteomes" id="UP000886817">
    <property type="component" value="Unassembled WGS sequence"/>
</dbReference>
<evidence type="ECO:0000256" key="1">
    <source>
        <dbReference type="ARBA" id="ARBA00023015"/>
    </source>
</evidence>
<dbReference type="GO" id="GO:0003700">
    <property type="term" value="F:DNA-binding transcription factor activity"/>
    <property type="evidence" value="ECO:0007669"/>
    <property type="project" value="InterPro"/>
</dbReference>
<dbReference type="GO" id="GO:0043565">
    <property type="term" value="F:sequence-specific DNA binding"/>
    <property type="evidence" value="ECO:0007669"/>
    <property type="project" value="InterPro"/>
</dbReference>
<sequence>MLNSHKDIFSQRQTMVRSDFECYHYYDPIPPVVDFHEHEFYEVFFFLSGNVSYNIEGRTYLLHPGDILLTDNKDIHRPEIRPGKPYERYVLWIEPAFLNQVEKLGSRLTDCFTNASAKQYKLIRPNGELMVRLKNIMEKILTNRDGTELGSNTLEYIYLIEFMVYLNRAYFATSDIIRQDITENEKINHVIAYINEHLNEDLTIDRLAENCFISKSYLSHQFKIYTGLTLFQYIIKKRVTVARNMLREGATATEACMHCGFNDYSNFHKAFKKEFGQSPKEFRPRI</sequence>
<evidence type="ECO:0000256" key="3">
    <source>
        <dbReference type="ARBA" id="ARBA00023163"/>
    </source>
</evidence>
<dbReference type="EMBL" id="DXEX01000156">
    <property type="protein sequence ID" value="HIX59469.1"/>
    <property type="molecule type" value="Genomic_DNA"/>
</dbReference>
<feature type="domain" description="HTH araC/xylS-type" evidence="4">
    <location>
        <begin position="188"/>
        <end position="285"/>
    </location>
</feature>
<dbReference type="PANTHER" id="PTHR43280:SF34">
    <property type="entry name" value="ARAC-FAMILY TRANSCRIPTIONAL REGULATOR"/>
    <property type="match status" value="1"/>
</dbReference>
<name>A0A9D2B3V8_9FIRM</name>
<dbReference type="Gene3D" id="1.10.10.60">
    <property type="entry name" value="Homeodomain-like"/>
    <property type="match status" value="2"/>
</dbReference>
<dbReference type="PRINTS" id="PR00032">
    <property type="entry name" value="HTHARAC"/>
</dbReference>
<evidence type="ECO:0000256" key="2">
    <source>
        <dbReference type="ARBA" id="ARBA00023125"/>
    </source>
</evidence>
<organism evidence="5 6">
    <name type="scientific">Candidatus Blautia gallistercoris</name>
    <dbReference type="NCBI Taxonomy" id="2838490"/>
    <lineage>
        <taxon>Bacteria</taxon>
        <taxon>Bacillati</taxon>
        <taxon>Bacillota</taxon>
        <taxon>Clostridia</taxon>
        <taxon>Lachnospirales</taxon>
        <taxon>Lachnospiraceae</taxon>
        <taxon>Blautia</taxon>
    </lineage>
</organism>
<protein>
    <submittedName>
        <fullName evidence="5">AraC family transcriptional regulator</fullName>
    </submittedName>
</protein>
<dbReference type="SUPFAM" id="SSF51215">
    <property type="entry name" value="Regulatory protein AraC"/>
    <property type="match status" value="1"/>
</dbReference>
<dbReference type="SMART" id="SM00342">
    <property type="entry name" value="HTH_ARAC"/>
    <property type="match status" value="1"/>
</dbReference>
<proteinExistence type="predicted"/>
<keyword evidence="2" id="KW-0238">DNA-binding</keyword>